<feature type="domain" description="Right handed beta helix" evidence="3">
    <location>
        <begin position="371"/>
        <end position="466"/>
    </location>
</feature>
<accession>A0ABP9VVJ8</accession>
<proteinExistence type="predicted"/>
<evidence type="ECO:0000259" key="3">
    <source>
        <dbReference type="Pfam" id="PF13229"/>
    </source>
</evidence>
<comment type="caution">
    <text evidence="4">The sequence shown here is derived from an EMBL/GenBank/DDBJ whole genome shotgun (WGS) entry which is preliminary data.</text>
</comment>
<dbReference type="RefSeq" id="WP_345685496.1">
    <property type="nucleotide sequence ID" value="NZ_BAABRO010000010.1"/>
</dbReference>
<dbReference type="PANTHER" id="PTHR36453">
    <property type="entry name" value="SECRETED PROTEIN-RELATED"/>
    <property type="match status" value="1"/>
</dbReference>
<dbReference type="InterPro" id="IPR006626">
    <property type="entry name" value="PbH1"/>
</dbReference>
<feature type="region of interest" description="Disordered" evidence="1">
    <location>
        <begin position="216"/>
        <end position="237"/>
    </location>
</feature>
<evidence type="ECO:0000313" key="5">
    <source>
        <dbReference type="Proteomes" id="UP001416858"/>
    </source>
</evidence>
<sequence length="749" mass="82954">MYLKFELYILLVALAVGPATLFANEAPDQDLNRRRTDAGARFYVAADAAAHGNGTESEPFQNLTQARDGIRAARKSGSLKPDQTVTVQIGPGVYRLSSTFQLTAEDGGTTEAPVIYQAIEPGSVRIRGSEALPPATFVPVSDEAIRSRLDDSVRDKILVCDISSVVPAAFPSWKVSFRGVPSAPWLYVNHHPKPIARWPNLDTPEQGWAGFSKAIDTGLADPKSPDPTRRKARGGSFEFNDPRPARWNLDEGVWLEGYWTHDWYDEVIRVESYDAANKVIKLAAAHNYGIMAGTWGSAERRFFAFNTLDELDAPGEWYLDRTAEKLYYYPEADFADASIELATLNQPLIKIDDAKHLKFRGLAFEYGHGDGILMKRTEAIEVAGCVIANIARGGISIDGTENIVRSCDLYNLGTGGISLRGGDRLSLEPAANQAINNHIHHYGLFQRSYAPGIGAHGCGQVVVNNCIHDAPHNAIQYSGNEHRFLRNEIYRVVMETGDSGAFYTGRDWTSQGNLLRHNYIHDLGSGDSTHVNTMGVYLDDCDSGDTIEGNLFFRAGRAIMIGGGRDNRVLNNLVIDCPIGMHLDSRGMTWKQWNSPTDTSWQLERKANEMNYQEPPWSDRYPNLAVIMDDSPKEPLHNEFQRNVFVDCAKQVWNLDTNAKKVLDKLLVRDNAAVNTRGSDGIAMTGEIEGFTNVTGTNEEPIEIGFQSDAPTTLTPIIDARVRDAVPSFEPIPFETIGLTRDSYRHSIK</sequence>
<dbReference type="SMART" id="SM00710">
    <property type="entry name" value="PbH1"/>
    <property type="match status" value="8"/>
</dbReference>
<feature type="signal peptide" evidence="2">
    <location>
        <begin position="1"/>
        <end position="23"/>
    </location>
</feature>
<reference evidence="4 5" key="1">
    <citation type="submission" date="2024-02" db="EMBL/GenBank/DDBJ databases">
        <title>Rhodopirellula caenicola NBRC 110016.</title>
        <authorList>
            <person name="Ichikawa N."/>
            <person name="Katano-Makiyama Y."/>
            <person name="Hidaka K."/>
        </authorList>
    </citation>
    <scope>NUCLEOTIDE SEQUENCE [LARGE SCALE GENOMIC DNA]</scope>
    <source>
        <strain evidence="4 5">NBRC 110016</strain>
    </source>
</reference>
<dbReference type="InterPro" id="IPR012334">
    <property type="entry name" value="Pectin_lyas_fold"/>
</dbReference>
<name>A0ABP9VVJ8_9BACT</name>
<keyword evidence="2" id="KW-0732">Signal</keyword>
<dbReference type="Pfam" id="PF13229">
    <property type="entry name" value="Beta_helix"/>
    <property type="match status" value="1"/>
</dbReference>
<dbReference type="SUPFAM" id="SSF51126">
    <property type="entry name" value="Pectin lyase-like"/>
    <property type="match status" value="1"/>
</dbReference>
<evidence type="ECO:0000256" key="1">
    <source>
        <dbReference type="SAM" id="MobiDB-lite"/>
    </source>
</evidence>
<dbReference type="InterPro" id="IPR011050">
    <property type="entry name" value="Pectin_lyase_fold/virulence"/>
</dbReference>
<evidence type="ECO:0000256" key="2">
    <source>
        <dbReference type="SAM" id="SignalP"/>
    </source>
</evidence>
<protein>
    <recommendedName>
        <fullName evidence="3">Right handed beta helix domain-containing protein</fullName>
    </recommendedName>
</protein>
<gene>
    <name evidence="4" type="ORF">Rcae01_04097</name>
</gene>
<dbReference type="PANTHER" id="PTHR36453:SF1">
    <property type="entry name" value="RIGHT HANDED BETA HELIX DOMAIN-CONTAINING PROTEIN"/>
    <property type="match status" value="1"/>
</dbReference>
<keyword evidence="5" id="KW-1185">Reference proteome</keyword>
<dbReference type="Proteomes" id="UP001416858">
    <property type="component" value="Unassembled WGS sequence"/>
</dbReference>
<evidence type="ECO:0000313" key="4">
    <source>
        <dbReference type="EMBL" id="GAA5508630.1"/>
    </source>
</evidence>
<dbReference type="Gene3D" id="2.160.20.10">
    <property type="entry name" value="Single-stranded right-handed beta-helix, Pectin lyase-like"/>
    <property type="match status" value="2"/>
</dbReference>
<dbReference type="InterPro" id="IPR039448">
    <property type="entry name" value="Beta_helix"/>
</dbReference>
<organism evidence="4 5">
    <name type="scientific">Novipirellula caenicola</name>
    <dbReference type="NCBI Taxonomy" id="1536901"/>
    <lineage>
        <taxon>Bacteria</taxon>
        <taxon>Pseudomonadati</taxon>
        <taxon>Planctomycetota</taxon>
        <taxon>Planctomycetia</taxon>
        <taxon>Pirellulales</taxon>
        <taxon>Pirellulaceae</taxon>
        <taxon>Novipirellula</taxon>
    </lineage>
</organism>
<dbReference type="EMBL" id="BAABRO010000010">
    <property type="protein sequence ID" value="GAA5508630.1"/>
    <property type="molecule type" value="Genomic_DNA"/>
</dbReference>
<feature type="chain" id="PRO_5045749375" description="Right handed beta helix domain-containing protein" evidence="2">
    <location>
        <begin position="24"/>
        <end position="749"/>
    </location>
</feature>